<feature type="transmembrane region" description="Helical" evidence="2">
    <location>
        <begin position="21"/>
        <end position="42"/>
    </location>
</feature>
<dbReference type="Proteomes" id="UP000321617">
    <property type="component" value="Unassembled WGS sequence"/>
</dbReference>
<reference evidence="4 5" key="1">
    <citation type="journal article" date="2013" name="Stand. Genomic Sci.">
        <title>Genomic Encyclopedia of Type Strains, Phase I: The one thousand microbial genomes (KMG-I) project.</title>
        <authorList>
            <person name="Kyrpides N.C."/>
            <person name="Woyke T."/>
            <person name="Eisen J.A."/>
            <person name="Garrity G."/>
            <person name="Lilburn T.G."/>
            <person name="Beck B.J."/>
            <person name="Whitman W.B."/>
            <person name="Hugenholtz P."/>
            <person name="Klenk H.P."/>
        </authorList>
    </citation>
    <scope>NUCLEOTIDE SEQUENCE [LARGE SCALE GENOMIC DNA]</scope>
    <source>
        <strain evidence="4 5">DSM 45044</strain>
    </source>
</reference>
<evidence type="ECO:0000259" key="3">
    <source>
        <dbReference type="Pfam" id="PF04892"/>
    </source>
</evidence>
<feature type="transmembrane region" description="Helical" evidence="2">
    <location>
        <begin position="91"/>
        <end position="113"/>
    </location>
</feature>
<name>A0A562UQ86_9ACTN</name>
<feature type="transmembrane region" description="Helical" evidence="2">
    <location>
        <begin position="62"/>
        <end position="84"/>
    </location>
</feature>
<accession>A0A562UQ86</accession>
<dbReference type="PANTHER" id="PTHR36834">
    <property type="entry name" value="MEMBRANE PROTEIN-RELATED"/>
    <property type="match status" value="1"/>
</dbReference>
<evidence type="ECO:0000313" key="4">
    <source>
        <dbReference type="EMBL" id="TWJ07783.1"/>
    </source>
</evidence>
<organism evidence="4 5">
    <name type="scientific">Stackebrandtia albiflava</name>
    <dbReference type="NCBI Taxonomy" id="406432"/>
    <lineage>
        <taxon>Bacteria</taxon>
        <taxon>Bacillati</taxon>
        <taxon>Actinomycetota</taxon>
        <taxon>Actinomycetes</taxon>
        <taxon>Glycomycetales</taxon>
        <taxon>Glycomycetaceae</taxon>
        <taxon>Stackebrandtia</taxon>
    </lineage>
</organism>
<keyword evidence="5" id="KW-1185">Reference proteome</keyword>
<proteinExistence type="predicted"/>
<comment type="caution">
    <text evidence="4">The sequence shown here is derived from an EMBL/GenBank/DDBJ whole genome shotgun (WGS) entry which is preliminary data.</text>
</comment>
<evidence type="ECO:0000256" key="1">
    <source>
        <dbReference type="SAM" id="MobiDB-lite"/>
    </source>
</evidence>
<sequence length="202" mass="21535">MSVPEKNPPRPDGRALRIGMFAIYLVLLTWIVLWKLEVPYIGGGELRLVKWVPFVPGSGADGSAPLEAVANVLFFVPFGLYLGLLAPSWRWWRTAATVAGASLLLEAAQYVLALGSSDVTDLITNTAGGLAGFGLFVLARRRLRARTVPVMTRVCVIGTVVILLLSGIVVASPLRYAPPRDAASTSEAYGDPLASSFPSRAA</sequence>
<feature type="domain" description="VanZ-like" evidence="3">
    <location>
        <begin position="21"/>
        <end position="139"/>
    </location>
</feature>
<evidence type="ECO:0000256" key="2">
    <source>
        <dbReference type="SAM" id="Phobius"/>
    </source>
</evidence>
<dbReference type="EMBL" id="VLLL01000010">
    <property type="protein sequence ID" value="TWJ07783.1"/>
    <property type="molecule type" value="Genomic_DNA"/>
</dbReference>
<dbReference type="InterPro" id="IPR053150">
    <property type="entry name" value="Teicoplanin_resist-assoc"/>
</dbReference>
<feature type="transmembrane region" description="Helical" evidence="2">
    <location>
        <begin position="150"/>
        <end position="171"/>
    </location>
</feature>
<protein>
    <submittedName>
        <fullName evidence="4">Glycopeptide antibiotics resistance protein</fullName>
    </submittedName>
</protein>
<dbReference type="InterPro" id="IPR006976">
    <property type="entry name" value="VanZ-like"/>
</dbReference>
<dbReference type="RefSeq" id="WP_211354746.1">
    <property type="nucleotide sequence ID" value="NZ_BAABIJ010000006.1"/>
</dbReference>
<feature type="transmembrane region" description="Helical" evidence="2">
    <location>
        <begin position="119"/>
        <end position="138"/>
    </location>
</feature>
<dbReference type="PANTHER" id="PTHR36834:SF2">
    <property type="entry name" value="MEMBRANE PROTEIN"/>
    <property type="match status" value="1"/>
</dbReference>
<dbReference type="Pfam" id="PF04892">
    <property type="entry name" value="VanZ"/>
    <property type="match status" value="1"/>
</dbReference>
<keyword evidence="2" id="KW-1133">Transmembrane helix</keyword>
<evidence type="ECO:0000313" key="5">
    <source>
        <dbReference type="Proteomes" id="UP000321617"/>
    </source>
</evidence>
<gene>
    <name evidence="4" type="ORF">LX16_4946</name>
</gene>
<keyword evidence="2" id="KW-0472">Membrane</keyword>
<feature type="region of interest" description="Disordered" evidence="1">
    <location>
        <begin position="183"/>
        <end position="202"/>
    </location>
</feature>
<dbReference type="AlphaFoldDB" id="A0A562UQ86"/>
<keyword evidence="2" id="KW-0812">Transmembrane</keyword>